<dbReference type="RefSeq" id="WP_034848995.1">
    <property type="nucleotide sequence ID" value="NZ_JANX01000898.1"/>
</dbReference>
<evidence type="ECO:0000256" key="6">
    <source>
        <dbReference type="SAM" id="Phobius"/>
    </source>
</evidence>
<feature type="transmembrane region" description="Helical" evidence="6">
    <location>
        <begin position="161"/>
        <end position="183"/>
    </location>
</feature>
<evidence type="ECO:0000256" key="5">
    <source>
        <dbReference type="ARBA" id="ARBA00023136"/>
    </source>
</evidence>
<gene>
    <name evidence="7" type="ORF">P409_33735</name>
</gene>
<keyword evidence="4 6" id="KW-1133">Transmembrane helix</keyword>
<dbReference type="Pfam" id="PF01810">
    <property type="entry name" value="LysE"/>
    <property type="match status" value="1"/>
</dbReference>
<comment type="caution">
    <text evidence="7">The sequence shown here is derived from an EMBL/GenBank/DDBJ whole genome shotgun (WGS) entry which is preliminary data.</text>
</comment>
<dbReference type="InterPro" id="IPR001123">
    <property type="entry name" value="LeuE-type"/>
</dbReference>
<dbReference type="AlphaFoldDB" id="A0A0A0CX35"/>
<feature type="transmembrane region" description="Helical" evidence="6">
    <location>
        <begin position="6"/>
        <end position="30"/>
    </location>
</feature>
<organism evidence="7 8">
    <name type="scientific">Inquilinus limosus MP06</name>
    <dbReference type="NCBI Taxonomy" id="1398085"/>
    <lineage>
        <taxon>Bacteria</taxon>
        <taxon>Pseudomonadati</taxon>
        <taxon>Pseudomonadota</taxon>
        <taxon>Alphaproteobacteria</taxon>
        <taxon>Rhodospirillales</taxon>
        <taxon>Rhodospirillaceae</taxon>
        <taxon>Inquilinus</taxon>
    </lineage>
</organism>
<protein>
    <submittedName>
        <fullName evidence="7">Lysine transporter LysE</fullName>
    </submittedName>
</protein>
<feature type="transmembrane region" description="Helical" evidence="6">
    <location>
        <begin position="76"/>
        <end position="94"/>
    </location>
</feature>
<evidence type="ECO:0000256" key="4">
    <source>
        <dbReference type="ARBA" id="ARBA00022989"/>
    </source>
</evidence>
<evidence type="ECO:0000313" key="7">
    <source>
        <dbReference type="EMBL" id="KGM30325.1"/>
    </source>
</evidence>
<dbReference type="EMBL" id="JANX01000898">
    <property type="protein sequence ID" value="KGM30325.1"/>
    <property type="molecule type" value="Genomic_DNA"/>
</dbReference>
<evidence type="ECO:0000256" key="3">
    <source>
        <dbReference type="ARBA" id="ARBA00022692"/>
    </source>
</evidence>
<sequence>MIVSPTGLAGLALIALGMVCTPGPNMIYLLSRSILQGRLAGAISLAGVVLGLLCYMLASAIGLTALMLAVPLAYEAVKLAGAGYLLWMAWNSVRPGAGSPLRPRRDLRPDRPRKLFAMGFLTALLNPKIAIFYVSLLPQFIDPERGHVLAQSVVLGATQVAISFSVNLLIVLAAGGISAWFATRPTWLQVQRWVMGSLLAGFAVRLALDKRPV</sequence>
<dbReference type="GO" id="GO:0005886">
    <property type="term" value="C:plasma membrane"/>
    <property type="evidence" value="ECO:0007669"/>
    <property type="project" value="UniProtKB-SubCell"/>
</dbReference>
<dbReference type="Proteomes" id="UP000029995">
    <property type="component" value="Unassembled WGS sequence"/>
</dbReference>
<evidence type="ECO:0000313" key="8">
    <source>
        <dbReference type="Proteomes" id="UP000029995"/>
    </source>
</evidence>
<dbReference type="PIRSF" id="PIRSF006324">
    <property type="entry name" value="LeuE"/>
    <property type="match status" value="1"/>
</dbReference>
<evidence type="ECO:0000256" key="1">
    <source>
        <dbReference type="ARBA" id="ARBA00004651"/>
    </source>
</evidence>
<evidence type="ECO:0000256" key="2">
    <source>
        <dbReference type="ARBA" id="ARBA00022475"/>
    </source>
</evidence>
<comment type="subcellular location">
    <subcellularLocation>
        <location evidence="1">Cell membrane</location>
        <topology evidence="1">Multi-pass membrane protein</topology>
    </subcellularLocation>
</comment>
<proteinExistence type="predicted"/>
<dbReference type="PANTHER" id="PTHR30086:SF20">
    <property type="entry name" value="ARGININE EXPORTER PROTEIN ARGO-RELATED"/>
    <property type="match status" value="1"/>
</dbReference>
<feature type="transmembrane region" description="Helical" evidence="6">
    <location>
        <begin position="115"/>
        <end position="141"/>
    </location>
</feature>
<dbReference type="GO" id="GO:0015171">
    <property type="term" value="F:amino acid transmembrane transporter activity"/>
    <property type="evidence" value="ECO:0007669"/>
    <property type="project" value="TreeGrafter"/>
</dbReference>
<reference evidence="7 8" key="1">
    <citation type="submission" date="2014-01" db="EMBL/GenBank/DDBJ databases">
        <title>Genome sequence determination for a cystic fibrosis isolate, Inquilinus limosus.</title>
        <authorList>
            <person name="Pino M."/>
            <person name="Di Conza J."/>
            <person name="Gutkind G."/>
        </authorList>
    </citation>
    <scope>NUCLEOTIDE SEQUENCE [LARGE SCALE GENOMIC DNA]</scope>
    <source>
        <strain evidence="7 8">MP06</strain>
    </source>
</reference>
<keyword evidence="3 6" id="KW-0812">Transmembrane</keyword>
<dbReference type="PANTHER" id="PTHR30086">
    <property type="entry name" value="ARGININE EXPORTER PROTEIN ARGO"/>
    <property type="match status" value="1"/>
</dbReference>
<feature type="transmembrane region" description="Helical" evidence="6">
    <location>
        <begin position="42"/>
        <end position="70"/>
    </location>
</feature>
<keyword evidence="5 6" id="KW-0472">Membrane</keyword>
<accession>A0A0A0CX35</accession>
<keyword evidence="2" id="KW-1003">Cell membrane</keyword>
<name>A0A0A0CX35_9PROT</name>